<evidence type="ECO:0000256" key="1">
    <source>
        <dbReference type="ARBA" id="ARBA00023015"/>
    </source>
</evidence>
<evidence type="ECO:0000259" key="5">
    <source>
        <dbReference type="PROSITE" id="PS50977"/>
    </source>
</evidence>
<evidence type="ECO:0000313" key="6">
    <source>
        <dbReference type="EMBL" id="KAB8169640.1"/>
    </source>
</evidence>
<name>A0A5N6AP24_9ACTN</name>
<organism evidence="6 7">
    <name type="scientific">Streptomyces mimosae</name>
    <dbReference type="NCBI Taxonomy" id="2586635"/>
    <lineage>
        <taxon>Bacteria</taxon>
        <taxon>Bacillati</taxon>
        <taxon>Actinomycetota</taxon>
        <taxon>Actinomycetes</taxon>
        <taxon>Kitasatosporales</taxon>
        <taxon>Streptomycetaceae</taxon>
        <taxon>Streptomyces</taxon>
    </lineage>
</organism>
<dbReference type="GO" id="GO:0003700">
    <property type="term" value="F:DNA-binding transcription factor activity"/>
    <property type="evidence" value="ECO:0007669"/>
    <property type="project" value="TreeGrafter"/>
</dbReference>
<dbReference type="PANTHER" id="PTHR30055">
    <property type="entry name" value="HTH-TYPE TRANSCRIPTIONAL REGULATOR RUTR"/>
    <property type="match status" value="1"/>
</dbReference>
<gene>
    <name evidence="6" type="ORF">FH607_002535</name>
</gene>
<dbReference type="InterPro" id="IPR009057">
    <property type="entry name" value="Homeodomain-like_sf"/>
</dbReference>
<feature type="domain" description="HTH tetR-type" evidence="5">
    <location>
        <begin position="58"/>
        <end position="118"/>
    </location>
</feature>
<dbReference type="EMBL" id="VDLY02000002">
    <property type="protein sequence ID" value="KAB8169640.1"/>
    <property type="molecule type" value="Genomic_DNA"/>
</dbReference>
<keyword evidence="2 4" id="KW-0238">DNA-binding</keyword>
<protein>
    <submittedName>
        <fullName evidence="6">TetR family transcriptional regulator</fullName>
    </submittedName>
</protein>
<sequence>MRGTPPTPSGRPRAFVPAAVPLSSAGSENSRGARKARYRAAMGDQPGAGLGLRGRKKLATRRALSEAALRLAAERGLENVLVEDIADAVGVSPRTFNNYFSSKQEAIVSLVLARAAGLCDAVAAQPPEVPLWEAIAEAAVGHVRPEESEQWRQGALLIRDTPALEAEQLRAYAGIESSLAGVIAARTGTDPRTDLYPGLAASVAVGAIRAALRHWLDASEDRSYPDLLRRVLHGVGAGLGGGVAPGHEGITCLTGDDGRGTLGGPGG</sequence>
<proteinExistence type="predicted"/>
<dbReference type="OrthoDB" id="8688418at2"/>
<evidence type="ECO:0000256" key="3">
    <source>
        <dbReference type="ARBA" id="ARBA00023163"/>
    </source>
</evidence>
<dbReference type="Pfam" id="PF00440">
    <property type="entry name" value="TetR_N"/>
    <property type="match status" value="1"/>
</dbReference>
<dbReference type="PRINTS" id="PR00455">
    <property type="entry name" value="HTHTETR"/>
</dbReference>
<dbReference type="AlphaFoldDB" id="A0A5N6AP24"/>
<reference evidence="6" key="1">
    <citation type="submission" date="2019-10" db="EMBL/GenBank/DDBJ databases">
        <title>Nonomuraea sp. nov., isolated from Phyllanthus amarus.</title>
        <authorList>
            <person name="Klykleung N."/>
            <person name="Tanasupawat S."/>
        </authorList>
    </citation>
    <scope>NUCLEOTIDE SEQUENCE [LARGE SCALE GENOMIC DNA]</scope>
    <source>
        <strain evidence="6">3MP-10</strain>
    </source>
</reference>
<dbReference type="PANTHER" id="PTHR30055:SF238">
    <property type="entry name" value="MYCOFACTOCIN BIOSYNTHESIS TRANSCRIPTIONAL REGULATOR MFTR-RELATED"/>
    <property type="match status" value="1"/>
</dbReference>
<comment type="caution">
    <text evidence="6">The sequence shown here is derived from an EMBL/GenBank/DDBJ whole genome shotgun (WGS) entry which is preliminary data.</text>
</comment>
<dbReference type="PROSITE" id="PS50977">
    <property type="entry name" value="HTH_TETR_2"/>
    <property type="match status" value="1"/>
</dbReference>
<dbReference type="GO" id="GO:0000976">
    <property type="term" value="F:transcription cis-regulatory region binding"/>
    <property type="evidence" value="ECO:0007669"/>
    <property type="project" value="TreeGrafter"/>
</dbReference>
<dbReference type="Gene3D" id="1.10.357.10">
    <property type="entry name" value="Tetracycline Repressor, domain 2"/>
    <property type="match status" value="1"/>
</dbReference>
<dbReference type="InterPro" id="IPR050109">
    <property type="entry name" value="HTH-type_TetR-like_transc_reg"/>
</dbReference>
<evidence type="ECO:0000313" key="7">
    <source>
        <dbReference type="Proteomes" id="UP000314251"/>
    </source>
</evidence>
<keyword evidence="3" id="KW-0804">Transcription</keyword>
<evidence type="ECO:0000256" key="2">
    <source>
        <dbReference type="ARBA" id="ARBA00023125"/>
    </source>
</evidence>
<keyword evidence="7" id="KW-1185">Reference proteome</keyword>
<accession>A0A5N6AP24</accession>
<dbReference type="Pfam" id="PF17754">
    <property type="entry name" value="TetR_C_14"/>
    <property type="match status" value="1"/>
</dbReference>
<feature type="DNA-binding region" description="H-T-H motif" evidence="4">
    <location>
        <begin position="81"/>
        <end position="100"/>
    </location>
</feature>
<dbReference type="SUPFAM" id="SSF46689">
    <property type="entry name" value="Homeodomain-like"/>
    <property type="match status" value="1"/>
</dbReference>
<dbReference type="Gene3D" id="1.10.10.60">
    <property type="entry name" value="Homeodomain-like"/>
    <property type="match status" value="1"/>
</dbReference>
<keyword evidence="1" id="KW-0805">Transcription regulation</keyword>
<dbReference type="InterPro" id="IPR041347">
    <property type="entry name" value="MftR_C"/>
</dbReference>
<dbReference type="Proteomes" id="UP000314251">
    <property type="component" value="Unassembled WGS sequence"/>
</dbReference>
<evidence type="ECO:0000256" key="4">
    <source>
        <dbReference type="PROSITE-ProRule" id="PRU00335"/>
    </source>
</evidence>
<dbReference type="InterPro" id="IPR001647">
    <property type="entry name" value="HTH_TetR"/>
</dbReference>